<dbReference type="OrthoDB" id="9778513at2"/>
<dbReference type="AlphaFoldDB" id="A0A1T5MHS2"/>
<evidence type="ECO:0000256" key="4">
    <source>
        <dbReference type="ARBA" id="ARBA00023014"/>
    </source>
</evidence>
<evidence type="ECO:0000313" key="6">
    <source>
        <dbReference type="EMBL" id="SKC87745.1"/>
    </source>
</evidence>
<dbReference type="GO" id="GO:0046872">
    <property type="term" value="F:metal ion binding"/>
    <property type="evidence" value="ECO:0007669"/>
    <property type="project" value="UniProtKB-KW"/>
</dbReference>
<dbReference type="RefSeq" id="WP_079495249.1">
    <property type="nucleotide sequence ID" value="NZ_FUZT01000016.1"/>
</dbReference>
<name>A0A1T5MHS2_9FIRM</name>
<organism evidence="6 7">
    <name type="scientific">Maledivibacter halophilus</name>
    <dbReference type="NCBI Taxonomy" id="36842"/>
    <lineage>
        <taxon>Bacteria</taxon>
        <taxon>Bacillati</taxon>
        <taxon>Bacillota</taxon>
        <taxon>Clostridia</taxon>
        <taxon>Peptostreptococcales</taxon>
        <taxon>Caminicellaceae</taxon>
        <taxon>Maledivibacter</taxon>
    </lineage>
</organism>
<feature type="domain" description="ATPase BadF/BadG/BcrA/BcrD type" evidence="5">
    <location>
        <begin position="4"/>
        <end position="250"/>
    </location>
</feature>
<gene>
    <name evidence="6" type="ORF">SAMN02194393_04739</name>
</gene>
<dbReference type="InterPro" id="IPR002731">
    <property type="entry name" value="ATPase_BadF"/>
</dbReference>
<dbReference type="SUPFAM" id="SSF53067">
    <property type="entry name" value="Actin-like ATPase domain"/>
    <property type="match status" value="1"/>
</dbReference>
<evidence type="ECO:0000256" key="3">
    <source>
        <dbReference type="ARBA" id="ARBA00023004"/>
    </source>
</evidence>
<proteinExistence type="predicted"/>
<dbReference type="GO" id="GO:0051536">
    <property type="term" value="F:iron-sulfur cluster binding"/>
    <property type="evidence" value="ECO:0007669"/>
    <property type="project" value="UniProtKB-KW"/>
</dbReference>
<protein>
    <submittedName>
        <fullName evidence="6">CoA-substrate-specific enzyme activase, putative</fullName>
    </submittedName>
</protein>
<dbReference type="InterPro" id="IPR043129">
    <property type="entry name" value="ATPase_NBD"/>
</dbReference>
<keyword evidence="3" id="KW-0408">Iron</keyword>
<dbReference type="PANTHER" id="PTHR32329">
    <property type="entry name" value="BIFUNCTIONAL PROTEIN [INCLUDES 2-HYDROXYACYL-COA DEHYDRATASE (N-TER) AND ITS ACTIVATOR DOMAIN (C_TERM)-RELATED"/>
    <property type="match status" value="1"/>
</dbReference>
<dbReference type="Gene3D" id="3.30.420.40">
    <property type="match status" value="2"/>
</dbReference>
<dbReference type="InterPro" id="IPR008275">
    <property type="entry name" value="CoA_E_activase_dom"/>
</dbReference>
<evidence type="ECO:0000313" key="7">
    <source>
        <dbReference type="Proteomes" id="UP000190285"/>
    </source>
</evidence>
<dbReference type="InterPro" id="IPR051805">
    <property type="entry name" value="Dehydratase_Activator_Redct"/>
</dbReference>
<sequence>MYSVGIDSGSVATKAVLFNGKMIEKIIIPTGWSPKTAAKEAIDLLINKVNIDKKQVKKIIGTGYGRISMPFADKTVTEITCHGKGAHFLNSNVRTILDIGGQDSKVISLDNNGNVIDFAMNDKCAAGTGRFLQVMSNVLEVDVSDLDDITDNVKPEPITSMCTVFAESEVISLLAKGLPKERVAAGIVYSIANRGTSILNKVSLVDTIAFTGGVAKSAVIKKMIEKEMGKNLYAPKDSQIVGALGAAVIGWNLLNK</sequence>
<comment type="cofactor">
    <cofactor evidence="1">
        <name>[4Fe-4S] cluster</name>
        <dbReference type="ChEBI" id="CHEBI:49883"/>
    </cofactor>
</comment>
<keyword evidence="2" id="KW-0479">Metal-binding</keyword>
<evidence type="ECO:0000256" key="1">
    <source>
        <dbReference type="ARBA" id="ARBA00001966"/>
    </source>
</evidence>
<dbReference type="NCBIfam" id="TIGR00241">
    <property type="entry name" value="CoA_E_activ"/>
    <property type="match status" value="1"/>
</dbReference>
<accession>A0A1T5MHS2</accession>
<evidence type="ECO:0000256" key="2">
    <source>
        <dbReference type="ARBA" id="ARBA00022723"/>
    </source>
</evidence>
<evidence type="ECO:0000259" key="5">
    <source>
        <dbReference type="Pfam" id="PF01869"/>
    </source>
</evidence>
<reference evidence="6 7" key="1">
    <citation type="submission" date="2017-02" db="EMBL/GenBank/DDBJ databases">
        <authorList>
            <person name="Peterson S.W."/>
        </authorList>
    </citation>
    <scope>NUCLEOTIDE SEQUENCE [LARGE SCALE GENOMIC DNA]</scope>
    <source>
        <strain evidence="6 7">M1</strain>
    </source>
</reference>
<dbReference type="Proteomes" id="UP000190285">
    <property type="component" value="Unassembled WGS sequence"/>
</dbReference>
<dbReference type="CDD" id="cd24036">
    <property type="entry name" value="ASKHA_NBD_BcrAD_BadFG_HgdC_HadI"/>
    <property type="match status" value="1"/>
</dbReference>
<dbReference type="Pfam" id="PF01869">
    <property type="entry name" value="BcrAD_BadFG"/>
    <property type="match status" value="1"/>
</dbReference>
<dbReference type="PANTHER" id="PTHR32329:SF2">
    <property type="entry name" value="BIFUNCTIONAL PROTEIN [INCLUDES 2-HYDROXYACYL-COA DEHYDRATASE (N-TER) AND ITS ACTIVATOR DOMAIN (C_TERM)"/>
    <property type="match status" value="1"/>
</dbReference>
<dbReference type="EMBL" id="FUZT01000016">
    <property type="protein sequence ID" value="SKC87745.1"/>
    <property type="molecule type" value="Genomic_DNA"/>
</dbReference>
<keyword evidence="4" id="KW-0411">Iron-sulfur</keyword>
<dbReference type="STRING" id="36842.SAMN02194393_04739"/>
<keyword evidence="7" id="KW-1185">Reference proteome</keyword>